<evidence type="ECO:0000256" key="12">
    <source>
        <dbReference type="ARBA" id="ARBA00023204"/>
    </source>
</evidence>
<proteinExistence type="inferred from homology"/>
<keyword evidence="13 14" id="KW-0326">Glycosidase</keyword>
<evidence type="ECO:0000256" key="13">
    <source>
        <dbReference type="ARBA" id="ARBA00023295"/>
    </source>
</evidence>
<dbReference type="RefSeq" id="WP_184304008.1">
    <property type="nucleotide sequence ID" value="NZ_JACHLP010000011.1"/>
</dbReference>
<dbReference type="CDD" id="cd03431">
    <property type="entry name" value="NUDIX_DNA_Glycosylase_C-MutY"/>
    <property type="match status" value="1"/>
</dbReference>
<dbReference type="PANTHER" id="PTHR42944:SF1">
    <property type="entry name" value="ADENINE DNA GLYCOSYLASE"/>
    <property type="match status" value="1"/>
</dbReference>
<dbReference type="Pfam" id="PF00633">
    <property type="entry name" value="HHH"/>
    <property type="match status" value="1"/>
</dbReference>
<keyword evidence="7" id="KW-0479">Metal-binding</keyword>
<dbReference type="InterPro" id="IPR003651">
    <property type="entry name" value="Endonuclease3_FeS-loop_motif"/>
</dbReference>
<dbReference type="GO" id="GO:0051539">
    <property type="term" value="F:4 iron, 4 sulfur cluster binding"/>
    <property type="evidence" value="ECO:0007669"/>
    <property type="project" value="UniProtKB-UniRule"/>
</dbReference>
<dbReference type="InterPro" id="IPR029119">
    <property type="entry name" value="MutY_C"/>
</dbReference>
<dbReference type="Gene3D" id="1.10.1670.10">
    <property type="entry name" value="Helix-hairpin-Helix base-excision DNA repair enzymes (C-terminal)"/>
    <property type="match status" value="1"/>
</dbReference>
<evidence type="ECO:0000259" key="15">
    <source>
        <dbReference type="SMART" id="SM00478"/>
    </source>
</evidence>
<evidence type="ECO:0000256" key="6">
    <source>
        <dbReference type="ARBA" id="ARBA00022485"/>
    </source>
</evidence>
<dbReference type="InterPro" id="IPR044298">
    <property type="entry name" value="MIG/MutY"/>
</dbReference>
<keyword evidence="11" id="KW-0411">Iron-sulfur</keyword>
<evidence type="ECO:0000256" key="5">
    <source>
        <dbReference type="ARBA" id="ARBA00022023"/>
    </source>
</evidence>
<comment type="cofactor">
    <cofactor evidence="14">
        <name>[4Fe-4S] cluster</name>
        <dbReference type="ChEBI" id="CHEBI:49883"/>
    </cofactor>
    <text evidence="14">Binds 1 [4Fe-4S] cluster.</text>
</comment>
<dbReference type="FunFam" id="1.10.340.30:FF:000002">
    <property type="entry name" value="Adenine DNA glycosylase"/>
    <property type="match status" value="1"/>
</dbReference>
<dbReference type="InterPro" id="IPR003265">
    <property type="entry name" value="HhH-GPD_domain"/>
</dbReference>
<dbReference type="Pfam" id="PF14815">
    <property type="entry name" value="NUDIX_4"/>
    <property type="match status" value="1"/>
</dbReference>
<evidence type="ECO:0000256" key="8">
    <source>
        <dbReference type="ARBA" id="ARBA00022763"/>
    </source>
</evidence>
<keyword evidence="10 14" id="KW-0408">Iron</keyword>
<comment type="catalytic activity">
    <reaction evidence="1 14">
        <text>Hydrolyzes free adenine bases from 7,8-dihydro-8-oxoguanine:adenine mismatched double-stranded DNA, leaving an apurinic site.</text>
        <dbReference type="EC" id="3.2.2.31"/>
    </reaction>
</comment>
<dbReference type="PANTHER" id="PTHR42944">
    <property type="entry name" value="ADENINE DNA GLYCOSYLASE"/>
    <property type="match status" value="1"/>
</dbReference>
<gene>
    <name evidence="16" type="ORF">HNP55_004310</name>
</gene>
<protein>
    <recommendedName>
        <fullName evidence="5 14">Adenine DNA glycosylase</fullName>
        <ecNumber evidence="4 14">3.2.2.31</ecNumber>
    </recommendedName>
</protein>
<sequence length="338" mass="38021">MNAFATLLVAWQRSHGRNSLPWQNTRDPYRVWLSEIMLQQTQVTTVLGYYQRFLERFPTVSDLGAATLDEVLAMWAGLGYYSRARNLHACAQTVRERHGGEFPRTAAALQELPGIGRSTAAAIAAFCFAERVAILDGNVKRVLTRLLAFDGDLASSAQEKKLWQLATELLPAAEDMIAYTQGQMDLGASICSPRAPQCLLCPVSELCLARAQGEPTRFPVKTKKLKRSQRENWWLWLEHEGQVLLQQRPAKGVWAGLWSLPLFEDEAALQTAARCLGAPLETMPRIQHALTHFDWTLHTQRAELKQRPADAWFGGEWVARERLAEYALPAPLKKMIVS</sequence>
<feature type="domain" description="HhH-GPD" evidence="15">
    <location>
        <begin position="37"/>
        <end position="189"/>
    </location>
</feature>
<dbReference type="EMBL" id="JACHLP010000011">
    <property type="protein sequence ID" value="MBB4845758.1"/>
    <property type="molecule type" value="Genomic_DNA"/>
</dbReference>
<keyword evidence="8 14" id="KW-0227">DNA damage</keyword>
<dbReference type="EC" id="3.2.2.31" evidence="4 14"/>
<keyword evidence="12" id="KW-0234">DNA repair</keyword>
<dbReference type="GO" id="GO:0000701">
    <property type="term" value="F:purine-specific mismatch base pair DNA N-glycosylase activity"/>
    <property type="evidence" value="ECO:0007669"/>
    <property type="project" value="UniProtKB-EC"/>
</dbReference>
<dbReference type="Pfam" id="PF00730">
    <property type="entry name" value="HhH-GPD"/>
    <property type="match status" value="1"/>
</dbReference>
<dbReference type="GO" id="GO:0034039">
    <property type="term" value="F:8-oxo-7,8-dihydroguanine DNA N-glycosylase activity"/>
    <property type="evidence" value="ECO:0007669"/>
    <property type="project" value="TreeGrafter"/>
</dbReference>
<comment type="function">
    <text evidence="2">Adenine glycosylase active on G-A mispairs. MutY also corrects error-prone DNA synthesis past GO lesions which are due to the oxidatively damaged form of guanine: 7,8-dihydro-8-oxoguanine (8-oxo-dGTP).</text>
</comment>
<evidence type="ECO:0000256" key="4">
    <source>
        <dbReference type="ARBA" id="ARBA00012045"/>
    </source>
</evidence>
<keyword evidence="6" id="KW-0004">4Fe-4S</keyword>
<reference evidence="16 17" key="1">
    <citation type="submission" date="2020-08" db="EMBL/GenBank/DDBJ databases">
        <title>Functional genomics of gut bacteria from endangered species of beetles.</title>
        <authorList>
            <person name="Carlos-Shanley C."/>
        </authorList>
    </citation>
    <scope>NUCLEOTIDE SEQUENCE [LARGE SCALE GENOMIC DNA]</scope>
    <source>
        <strain evidence="16 17">S00239</strain>
    </source>
</reference>
<dbReference type="Proteomes" id="UP000562027">
    <property type="component" value="Unassembled WGS sequence"/>
</dbReference>
<dbReference type="GO" id="GO:0006284">
    <property type="term" value="P:base-excision repair"/>
    <property type="evidence" value="ECO:0007669"/>
    <property type="project" value="UniProtKB-UniRule"/>
</dbReference>
<dbReference type="GO" id="GO:0032357">
    <property type="term" value="F:oxidized purine DNA binding"/>
    <property type="evidence" value="ECO:0007669"/>
    <property type="project" value="TreeGrafter"/>
</dbReference>
<dbReference type="SMART" id="SM00525">
    <property type="entry name" value="FES"/>
    <property type="match status" value="1"/>
</dbReference>
<dbReference type="Gene3D" id="1.10.340.30">
    <property type="entry name" value="Hypothetical protein, domain 2"/>
    <property type="match status" value="1"/>
</dbReference>
<evidence type="ECO:0000256" key="11">
    <source>
        <dbReference type="ARBA" id="ARBA00023014"/>
    </source>
</evidence>
<organism evidence="16 17">
    <name type="scientific">Roseateles oligotrophus</name>
    <dbReference type="NCBI Taxonomy" id="1769250"/>
    <lineage>
        <taxon>Bacteria</taxon>
        <taxon>Pseudomonadati</taxon>
        <taxon>Pseudomonadota</taxon>
        <taxon>Betaproteobacteria</taxon>
        <taxon>Burkholderiales</taxon>
        <taxon>Sphaerotilaceae</taxon>
        <taxon>Roseateles</taxon>
    </lineage>
</organism>
<keyword evidence="9 16" id="KW-0378">Hydrolase</keyword>
<evidence type="ECO:0000313" key="16">
    <source>
        <dbReference type="EMBL" id="MBB4845758.1"/>
    </source>
</evidence>
<accession>A0A840LHT1</accession>
<dbReference type="GO" id="GO:0035485">
    <property type="term" value="F:adenine/guanine mispair binding"/>
    <property type="evidence" value="ECO:0007669"/>
    <property type="project" value="TreeGrafter"/>
</dbReference>
<evidence type="ECO:0000256" key="1">
    <source>
        <dbReference type="ARBA" id="ARBA00000843"/>
    </source>
</evidence>
<name>A0A840LHT1_9BURK</name>
<dbReference type="InterPro" id="IPR005760">
    <property type="entry name" value="A/G_AdeGlyc_MutY"/>
</dbReference>
<dbReference type="InterPro" id="IPR015797">
    <property type="entry name" value="NUDIX_hydrolase-like_dom_sf"/>
</dbReference>
<comment type="similarity">
    <text evidence="3 14">Belongs to the Nth/MutY family.</text>
</comment>
<dbReference type="CDD" id="cd00056">
    <property type="entry name" value="ENDO3c"/>
    <property type="match status" value="1"/>
</dbReference>
<evidence type="ECO:0000256" key="9">
    <source>
        <dbReference type="ARBA" id="ARBA00022801"/>
    </source>
</evidence>
<dbReference type="InterPro" id="IPR000445">
    <property type="entry name" value="HhH_motif"/>
</dbReference>
<dbReference type="SUPFAM" id="SSF48150">
    <property type="entry name" value="DNA-glycosylase"/>
    <property type="match status" value="1"/>
</dbReference>
<dbReference type="SUPFAM" id="SSF55811">
    <property type="entry name" value="Nudix"/>
    <property type="match status" value="1"/>
</dbReference>
<evidence type="ECO:0000313" key="17">
    <source>
        <dbReference type="Proteomes" id="UP000562027"/>
    </source>
</evidence>
<evidence type="ECO:0000256" key="7">
    <source>
        <dbReference type="ARBA" id="ARBA00022723"/>
    </source>
</evidence>
<dbReference type="GO" id="GO:0006298">
    <property type="term" value="P:mismatch repair"/>
    <property type="evidence" value="ECO:0007669"/>
    <property type="project" value="TreeGrafter"/>
</dbReference>
<dbReference type="InterPro" id="IPR011257">
    <property type="entry name" value="DNA_glycosylase"/>
</dbReference>
<dbReference type="AlphaFoldDB" id="A0A840LHT1"/>
<evidence type="ECO:0000256" key="2">
    <source>
        <dbReference type="ARBA" id="ARBA00002933"/>
    </source>
</evidence>
<dbReference type="GO" id="GO:0046872">
    <property type="term" value="F:metal ion binding"/>
    <property type="evidence" value="ECO:0007669"/>
    <property type="project" value="UniProtKB-UniRule"/>
</dbReference>
<dbReference type="NCBIfam" id="TIGR01084">
    <property type="entry name" value="mutY"/>
    <property type="match status" value="1"/>
</dbReference>
<dbReference type="Gene3D" id="3.90.79.10">
    <property type="entry name" value="Nucleoside Triphosphate Pyrophosphohydrolase"/>
    <property type="match status" value="1"/>
</dbReference>
<dbReference type="InterPro" id="IPR023170">
    <property type="entry name" value="HhH_base_excis_C"/>
</dbReference>
<evidence type="ECO:0000256" key="3">
    <source>
        <dbReference type="ARBA" id="ARBA00008343"/>
    </source>
</evidence>
<evidence type="ECO:0000256" key="14">
    <source>
        <dbReference type="RuleBase" id="RU365096"/>
    </source>
</evidence>
<dbReference type="SMART" id="SM00478">
    <property type="entry name" value="ENDO3c"/>
    <property type="match status" value="1"/>
</dbReference>
<comment type="caution">
    <text evidence="16">The sequence shown here is derived from an EMBL/GenBank/DDBJ whole genome shotgun (WGS) entry which is preliminary data.</text>
</comment>
<keyword evidence="17" id="KW-1185">Reference proteome</keyword>
<evidence type="ECO:0000256" key="10">
    <source>
        <dbReference type="ARBA" id="ARBA00023004"/>
    </source>
</evidence>